<sequence length="283" mass="32064">MKALVTGAKGQLGTELTKLLEERGTDYIGIDYQDLDITDAEAVMDHFSEAQPTVVYHCAAYTAVDKAEDEGKQANWNVNVDGTKNVARAAKAINASLVYISTDYVFDGTNTNEYQVDDETNPQNEYGRAKLAGEKAVQEEMSNYYIVRTSWVFGEYGHNFVYTMKRLAETHPKLTVVDDQYGRPTWTRTLAEFITHLVDKEAAFGIYHLSNDDSCSWYEFAKEILKDEDIEIVPVDSTQFPQKATRPKHSIMDLSKAKATGFEIPTWQEALMKFKNTIEFKSK</sequence>
<comment type="similarity">
    <text evidence="1 2">Belongs to the dTDP-4-dehydrorhamnose reductase family.</text>
</comment>
<dbReference type="Pfam" id="PF04321">
    <property type="entry name" value="RmlD_sub_bind"/>
    <property type="match status" value="1"/>
</dbReference>
<dbReference type="GO" id="GO:0008831">
    <property type="term" value="F:dTDP-4-dehydrorhamnose reductase activity"/>
    <property type="evidence" value="ECO:0007669"/>
    <property type="project" value="UniProtKB-EC"/>
</dbReference>
<dbReference type="EMBL" id="FOBL01000002">
    <property type="protein sequence ID" value="SEL50029.1"/>
    <property type="molecule type" value="Genomic_DNA"/>
</dbReference>
<protein>
    <recommendedName>
        <fullName evidence="2">dTDP-4-dehydrorhamnose reductase</fullName>
        <ecNumber evidence="2">1.1.1.133</ecNumber>
    </recommendedName>
</protein>
<dbReference type="AlphaFoldDB" id="A0A1H7QQ44"/>
<evidence type="ECO:0000256" key="1">
    <source>
        <dbReference type="ARBA" id="ARBA00010944"/>
    </source>
</evidence>
<keyword evidence="2" id="KW-0521">NADP</keyword>
<evidence type="ECO:0000313" key="5">
    <source>
        <dbReference type="EMBL" id="SEL50029.1"/>
    </source>
</evidence>
<reference evidence="5 6" key="1">
    <citation type="submission" date="2016-10" db="EMBL/GenBank/DDBJ databases">
        <authorList>
            <person name="de Groot N.N."/>
        </authorList>
    </citation>
    <scope>NUCLEOTIDE SEQUENCE [LARGE SCALE GENOMIC DNA]</scope>
    <source>
        <strain evidence="5 6">DSM 19182</strain>
    </source>
</reference>
<keyword evidence="7" id="KW-1185">Reference proteome</keyword>
<gene>
    <name evidence="4" type="primary">rfbD</name>
    <name evidence="4" type="ORF">APU01nite_04200</name>
    <name evidence="5" type="ORF">SAMN04488100_10289</name>
</gene>
<dbReference type="PANTHER" id="PTHR10491:SF4">
    <property type="entry name" value="METHIONINE ADENOSYLTRANSFERASE 2 SUBUNIT BETA"/>
    <property type="match status" value="1"/>
</dbReference>
<dbReference type="SUPFAM" id="SSF51735">
    <property type="entry name" value="NAD(P)-binding Rossmann-fold domains"/>
    <property type="match status" value="1"/>
</dbReference>
<dbReference type="GO" id="GO:0019305">
    <property type="term" value="P:dTDP-rhamnose biosynthetic process"/>
    <property type="evidence" value="ECO:0007669"/>
    <property type="project" value="UniProtKB-UniPathway"/>
</dbReference>
<dbReference type="NCBIfam" id="TIGR01214">
    <property type="entry name" value="rmlD"/>
    <property type="match status" value="1"/>
</dbReference>
<evidence type="ECO:0000313" key="7">
    <source>
        <dbReference type="Proteomes" id="UP000321425"/>
    </source>
</evidence>
<proteinExistence type="inferred from homology"/>
<dbReference type="FunFam" id="3.40.50.720:FF:000159">
    <property type="entry name" value="dTDP-4-dehydrorhamnose reductase"/>
    <property type="match status" value="1"/>
</dbReference>
<evidence type="ECO:0000313" key="4">
    <source>
        <dbReference type="EMBL" id="GEK88381.1"/>
    </source>
</evidence>
<dbReference type="Gene3D" id="3.40.50.720">
    <property type="entry name" value="NAD(P)-binding Rossmann-like Domain"/>
    <property type="match status" value="1"/>
</dbReference>
<reference evidence="4 7" key="2">
    <citation type="submission" date="2019-07" db="EMBL/GenBank/DDBJ databases">
        <title>Whole genome shotgun sequence of Alkalibacterium putridalgicola NBRC 103243.</title>
        <authorList>
            <person name="Hosoyama A."/>
            <person name="Uohara A."/>
            <person name="Ohji S."/>
            <person name="Ichikawa N."/>
        </authorList>
    </citation>
    <scope>NUCLEOTIDE SEQUENCE [LARGE SCALE GENOMIC DNA]</scope>
    <source>
        <strain evidence="4 7">NBRC 103243</strain>
    </source>
</reference>
<dbReference type="GO" id="GO:0005829">
    <property type="term" value="C:cytosol"/>
    <property type="evidence" value="ECO:0007669"/>
    <property type="project" value="TreeGrafter"/>
</dbReference>
<feature type="domain" description="RmlD-like substrate binding" evidence="3">
    <location>
        <begin position="1"/>
        <end position="276"/>
    </location>
</feature>
<comment type="function">
    <text evidence="2">Catalyzes the reduction of dTDP-6-deoxy-L-lyxo-4-hexulose to yield dTDP-L-rhamnose.</text>
</comment>
<dbReference type="PANTHER" id="PTHR10491">
    <property type="entry name" value="DTDP-4-DEHYDRORHAMNOSE REDUCTASE"/>
    <property type="match status" value="1"/>
</dbReference>
<evidence type="ECO:0000259" key="3">
    <source>
        <dbReference type="Pfam" id="PF04321"/>
    </source>
</evidence>
<dbReference type="Proteomes" id="UP000198548">
    <property type="component" value="Unassembled WGS sequence"/>
</dbReference>
<accession>A0A1H7QQ44</accession>
<evidence type="ECO:0000313" key="6">
    <source>
        <dbReference type="Proteomes" id="UP000198548"/>
    </source>
</evidence>
<dbReference type="EC" id="1.1.1.133" evidence="2"/>
<evidence type="ECO:0000256" key="2">
    <source>
        <dbReference type="RuleBase" id="RU364082"/>
    </source>
</evidence>
<dbReference type="InterPro" id="IPR036291">
    <property type="entry name" value="NAD(P)-bd_dom_sf"/>
</dbReference>
<dbReference type="EMBL" id="BJUX01000003">
    <property type="protein sequence ID" value="GEK88381.1"/>
    <property type="molecule type" value="Genomic_DNA"/>
</dbReference>
<dbReference type="Proteomes" id="UP000321425">
    <property type="component" value="Unassembled WGS sequence"/>
</dbReference>
<dbReference type="InterPro" id="IPR029903">
    <property type="entry name" value="RmlD-like-bd"/>
</dbReference>
<dbReference type="InterPro" id="IPR005913">
    <property type="entry name" value="dTDP_dehydrorham_reduct"/>
</dbReference>
<name>A0A1H7QQ44_9LACT</name>
<organism evidence="5 6">
    <name type="scientific">Alkalibacterium putridalgicola</name>
    <dbReference type="NCBI Taxonomy" id="426703"/>
    <lineage>
        <taxon>Bacteria</taxon>
        <taxon>Bacillati</taxon>
        <taxon>Bacillota</taxon>
        <taxon>Bacilli</taxon>
        <taxon>Lactobacillales</taxon>
        <taxon>Carnobacteriaceae</taxon>
        <taxon>Alkalibacterium</taxon>
    </lineage>
</organism>
<comment type="pathway">
    <text evidence="2">Carbohydrate biosynthesis; dTDP-L-rhamnose biosynthesis.</text>
</comment>
<dbReference type="RefSeq" id="WP_091486394.1">
    <property type="nucleotide sequence ID" value="NZ_BJUX01000003.1"/>
</dbReference>
<dbReference type="Gene3D" id="3.90.25.10">
    <property type="entry name" value="UDP-galactose 4-epimerase, domain 1"/>
    <property type="match status" value="1"/>
</dbReference>
<dbReference type="UniPathway" id="UPA00124"/>
<dbReference type="OrthoDB" id="9803892at2"/>
<keyword evidence="2" id="KW-0560">Oxidoreductase</keyword>
<dbReference type="CDD" id="cd05254">
    <property type="entry name" value="dTDP_HR_like_SDR_e"/>
    <property type="match status" value="1"/>
</dbReference>
<dbReference type="STRING" id="426703.SAMN04488100_10289"/>